<keyword evidence="3" id="KW-1185">Reference proteome</keyword>
<name>A0A0C4YHU6_9BURK</name>
<evidence type="ECO:0000313" key="3">
    <source>
        <dbReference type="Proteomes" id="UP000031843"/>
    </source>
</evidence>
<gene>
    <name evidence="2" type="ORF">RR42_s0572</name>
</gene>
<dbReference type="Proteomes" id="UP000031843">
    <property type="component" value="Chromosome secondary"/>
</dbReference>
<dbReference type="EMBL" id="CP010537">
    <property type="protein sequence ID" value="AJG22165.1"/>
    <property type="molecule type" value="Genomic_DNA"/>
</dbReference>
<protein>
    <submittedName>
        <fullName evidence="2">Uncharacterized protein</fullName>
    </submittedName>
</protein>
<accession>A0A0C4YHU6</accession>
<dbReference type="STRING" id="68895.RR42_s0572"/>
<dbReference type="KEGG" id="cbw:RR42_s0572"/>
<organism evidence="2 3">
    <name type="scientific">Cupriavidus basilensis</name>
    <dbReference type="NCBI Taxonomy" id="68895"/>
    <lineage>
        <taxon>Bacteria</taxon>
        <taxon>Pseudomonadati</taxon>
        <taxon>Pseudomonadota</taxon>
        <taxon>Betaproteobacteria</taxon>
        <taxon>Burkholderiales</taxon>
        <taxon>Burkholderiaceae</taxon>
        <taxon>Cupriavidus</taxon>
    </lineage>
</organism>
<sequence>MFCQQRDLSHAEARVSQASRGGQGSQSGARHPAQPILTHAGPAVTGARA</sequence>
<evidence type="ECO:0000313" key="2">
    <source>
        <dbReference type="EMBL" id="AJG22165.1"/>
    </source>
</evidence>
<feature type="region of interest" description="Disordered" evidence="1">
    <location>
        <begin position="1"/>
        <end position="49"/>
    </location>
</feature>
<reference evidence="2 3" key="1">
    <citation type="journal article" date="2015" name="Genome Announc.">
        <title>Complete Genome Sequence of Cupriavidus basilensis 4G11, Isolated from the Oak Ridge Field Research Center Site.</title>
        <authorList>
            <person name="Ray J."/>
            <person name="Waters R.J."/>
            <person name="Skerker J.M."/>
            <person name="Kuehl J.V."/>
            <person name="Price M.N."/>
            <person name="Huang J."/>
            <person name="Chakraborty R."/>
            <person name="Arkin A.P."/>
            <person name="Deutschbauer A."/>
        </authorList>
    </citation>
    <scope>NUCLEOTIDE SEQUENCE [LARGE SCALE GENOMIC DNA]</scope>
    <source>
        <strain evidence="2">4G11</strain>
    </source>
</reference>
<evidence type="ECO:0000256" key="1">
    <source>
        <dbReference type="SAM" id="MobiDB-lite"/>
    </source>
</evidence>
<proteinExistence type="predicted"/>
<dbReference type="AlphaFoldDB" id="A0A0C4YHU6"/>
<feature type="compositionally biased region" description="Low complexity" evidence="1">
    <location>
        <begin position="16"/>
        <end position="30"/>
    </location>
</feature>